<protein>
    <submittedName>
        <fullName evidence="1">Transposase is4</fullName>
    </submittedName>
</protein>
<evidence type="ECO:0000313" key="1">
    <source>
        <dbReference type="EMBL" id="KAI4464016.1"/>
    </source>
</evidence>
<gene>
    <name evidence="1" type="ORF">MML48_4g00010926</name>
</gene>
<sequence length="552" mass="64320">MEGSSNRYSRNKPLTEEELLDIIDNLSDLSYCSDEDNNGEDDWHNIVEGEEVIQTNDPNLEPEEPTEIIEHEEETRFTKKDTIAAFFANNGLTRKEDIVWRRNVTYITPKIKWYAKKPENEVSLESPLQFFENYFHENVYTTMAECTNLYAVQQQVRFEPTVAAEMKVFVGVHIMMGNLHYPRVRNYWEARFSIPLIAANMTLNRFFKLRQNLHFVDAQNRPQTNDRFWKVRPLYSMLRARCLALPLETNLCIDEQMVPFKGNLNVKQYIRARVNRFQKPPFSSDKDLQKKGRGSSEEIISGDWEIIMTKWIDNNAVFMASNYAATGTPDICKRWDKIKKEYIHIQRPQVIREYNMHMGGVDKMDFLITIYRTFIRSRKWTLRMFTHAIDIALVNGWLEYKSKASLLGVPKQNIMDLLHFRSYVAEGLILVKKVTTKRRGRPSASASPSSSTPVELTPTSSRNRPEIRPIAEVRVRSPSTDSPRWSFSVSYDSYLVRDATKTTLPDIVEMSARSRRVCKELLESFASFNLGFAFLQMHNSTSRINWAYLSGE</sequence>
<name>A0ACB9TB05_HOLOL</name>
<dbReference type="Proteomes" id="UP001056778">
    <property type="component" value="Chromosome 4"/>
</dbReference>
<dbReference type="EMBL" id="CM043018">
    <property type="protein sequence ID" value="KAI4464016.1"/>
    <property type="molecule type" value="Genomic_DNA"/>
</dbReference>
<comment type="caution">
    <text evidence="1">The sequence shown here is derived from an EMBL/GenBank/DDBJ whole genome shotgun (WGS) entry which is preliminary data.</text>
</comment>
<keyword evidence="2" id="KW-1185">Reference proteome</keyword>
<reference evidence="1" key="1">
    <citation type="submission" date="2022-04" db="EMBL/GenBank/DDBJ databases">
        <title>Chromosome-scale genome assembly of Holotrichia oblita Faldermann.</title>
        <authorList>
            <person name="Rongchong L."/>
        </authorList>
    </citation>
    <scope>NUCLEOTIDE SEQUENCE</scope>
    <source>
        <strain evidence="1">81SQS9</strain>
    </source>
</reference>
<evidence type="ECO:0000313" key="2">
    <source>
        <dbReference type="Proteomes" id="UP001056778"/>
    </source>
</evidence>
<accession>A0ACB9TB05</accession>
<organism evidence="1 2">
    <name type="scientific">Holotrichia oblita</name>
    <name type="common">Chafer beetle</name>
    <dbReference type="NCBI Taxonomy" id="644536"/>
    <lineage>
        <taxon>Eukaryota</taxon>
        <taxon>Metazoa</taxon>
        <taxon>Ecdysozoa</taxon>
        <taxon>Arthropoda</taxon>
        <taxon>Hexapoda</taxon>
        <taxon>Insecta</taxon>
        <taxon>Pterygota</taxon>
        <taxon>Neoptera</taxon>
        <taxon>Endopterygota</taxon>
        <taxon>Coleoptera</taxon>
        <taxon>Polyphaga</taxon>
        <taxon>Scarabaeiformia</taxon>
        <taxon>Scarabaeidae</taxon>
        <taxon>Melolonthinae</taxon>
        <taxon>Holotrichia</taxon>
    </lineage>
</organism>
<proteinExistence type="predicted"/>